<reference evidence="2 3" key="1">
    <citation type="submission" date="2024-06" db="EMBL/GenBank/DDBJ databases">
        <authorList>
            <person name="Kaempfer P."/>
            <person name="Viver T."/>
        </authorList>
    </citation>
    <scope>NUCLEOTIDE SEQUENCE [LARGE SCALE GENOMIC DNA]</scope>
    <source>
        <strain evidence="2 3">ST-64</strain>
    </source>
</reference>
<dbReference type="GO" id="GO:0016787">
    <property type="term" value="F:hydrolase activity"/>
    <property type="evidence" value="ECO:0007669"/>
    <property type="project" value="UniProtKB-KW"/>
</dbReference>
<keyword evidence="3" id="KW-1185">Reference proteome</keyword>
<protein>
    <submittedName>
        <fullName evidence="2">Alpha/beta fold hydrolase</fullName>
    </submittedName>
</protein>
<feature type="domain" description="AB hydrolase-1" evidence="1">
    <location>
        <begin position="21"/>
        <end position="274"/>
    </location>
</feature>
<evidence type="ECO:0000313" key="3">
    <source>
        <dbReference type="Proteomes" id="UP001629244"/>
    </source>
</evidence>
<comment type="caution">
    <text evidence="2">The sequence shown here is derived from an EMBL/GenBank/DDBJ whole genome shotgun (WGS) entry which is preliminary data.</text>
</comment>
<dbReference type="RefSeq" id="WP_408078964.1">
    <property type="nucleotide sequence ID" value="NZ_JBELQC010000002.1"/>
</dbReference>
<evidence type="ECO:0000313" key="2">
    <source>
        <dbReference type="EMBL" id="MFL9841860.1"/>
    </source>
</evidence>
<name>A0ABW8YRP9_9SPHN</name>
<gene>
    <name evidence="2" type="ORF">ABS767_12870</name>
</gene>
<proteinExistence type="predicted"/>
<dbReference type="Pfam" id="PF00561">
    <property type="entry name" value="Abhydrolase_1"/>
    <property type="match status" value="1"/>
</dbReference>
<dbReference type="InterPro" id="IPR029058">
    <property type="entry name" value="AB_hydrolase_fold"/>
</dbReference>
<dbReference type="InterPro" id="IPR050471">
    <property type="entry name" value="AB_hydrolase"/>
</dbReference>
<dbReference type="InterPro" id="IPR000073">
    <property type="entry name" value="AB_hydrolase_1"/>
</dbReference>
<sequence>MPTLAARHGPIAYEVEGAGRPIVLICGLGSQLIRWSAPFRQALVDRGFQVIRLDNRDAGKSHDYPDDTTPDLKTLARALRGGEAVSLPYRLDDLADDVVTLLDALSIPRADIFGVSMGGFIAQHLAFSHPDRVATLTLVMTSTGNPDLPGPSPEAQALLARRSAGGDDRDALIEQGIDNAMVIASPAYPPEPAALRARVTAEIDRAHRPLGYVRQRAAILADGDRSDRVRRISAPTLVIHGTDDPLVPHQGGEALASLIPGAQLRLFEGMGHELPPELNDAIADAVAALSRMESVA</sequence>
<dbReference type="Proteomes" id="UP001629244">
    <property type="component" value="Unassembled WGS sequence"/>
</dbReference>
<organism evidence="2 3">
    <name type="scientific">Sphingomonas plantiphila</name>
    <dbReference type="NCBI Taxonomy" id="3163295"/>
    <lineage>
        <taxon>Bacteria</taxon>
        <taxon>Pseudomonadati</taxon>
        <taxon>Pseudomonadota</taxon>
        <taxon>Alphaproteobacteria</taxon>
        <taxon>Sphingomonadales</taxon>
        <taxon>Sphingomonadaceae</taxon>
        <taxon>Sphingomonas</taxon>
    </lineage>
</organism>
<dbReference type="PANTHER" id="PTHR43433:SF5">
    <property type="entry name" value="AB HYDROLASE-1 DOMAIN-CONTAINING PROTEIN"/>
    <property type="match status" value="1"/>
</dbReference>
<evidence type="ECO:0000259" key="1">
    <source>
        <dbReference type="Pfam" id="PF00561"/>
    </source>
</evidence>
<keyword evidence="2" id="KW-0378">Hydrolase</keyword>
<dbReference type="PANTHER" id="PTHR43433">
    <property type="entry name" value="HYDROLASE, ALPHA/BETA FOLD FAMILY PROTEIN"/>
    <property type="match status" value="1"/>
</dbReference>
<dbReference type="EMBL" id="JBELQC010000002">
    <property type="protein sequence ID" value="MFL9841860.1"/>
    <property type="molecule type" value="Genomic_DNA"/>
</dbReference>
<dbReference type="Gene3D" id="3.40.50.1820">
    <property type="entry name" value="alpha/beta hydrolase"/>
    <property type="match status" value="1"/>
</dbReference>
<accession>A0ABW8YRP9</accession>
<dbReference type="SUPFAM" id="SSF53474">
    <property type="entry name" value="alpha/beta-Hydrolases"/>
    <property type="match status" value="1"/>
</dbReference>